<dbReference type="NCBIfam" id="NF047526">
    <property type="entry name" value="LIC_10421_fam"/>
    <property type="match status" value="1"/>
</dbReference>
<sequence length="100" mass="11099">MKKLISILLVLASTSLFALSELENLMIKEANSPESKQAARSYLNAMAKEKEENAKRHEKMAGNKGGKAVSEAKFKEHCLNLAKEFRAEADEYKKAADALK</sequence>
<feature type="signal peptide" evidence="2">
    <location>
        <begin position="1"/>
        <end position="18"/>
    </location>
</feature>
<comment type="caution">
    <text evidence="3">The sequence shown here is derived from an EMBL/GenBank/DDBJ whole genome shotgun (WGS) entry which is preliminary data.</text>
</comment>
<accession>A0A2P2DGV3</accession>
<evidence type="ECO:0000256" key="1">
    <source>
        <dbReference type="SAM" id="MobiDB-lite"/>
    </source>
</evidence>
<dbReference type="Proteomes" id="UP000245206">
    <property type="component" value="Unassembled WGS sequence"/>
</dbReference>
<keyword evidence="4" id="KW-1185">Reference proteome</keyword>
<protein>
    <submittedName>
        <fullName evidence="3">Uncharacterized protein</fullName>
    </submittedName>
</protein>
<feature type="chain" id="PRO_5015106311" evidence="2">
    <location>
        <begin position="19"/>
        <end position="100"/>
    </location>
</feature>
<evidence type="ECO:0000256" key="2">
    <source>
        <dbReference type="SAM" id="SignalP"/>
    </source>
</evidence>
<keyword evidence="2" id="KW-0732">Signal</keyword>
<dbReference type="EMBL" id="BFAZ01000009">
    <property type="protein sequence ID" value="GBF43800.1"/>
    <property type="molecule type" value="Genomic_DNA"/>
</dbReference>
<feature type="compositionally biased region" description="Basic and acidic residues" evidence="1">
    <location>
        <begin position="49"/>
        <end position="61"/>
    </location>
</feature>
<name>A0A2P2DGV3_9LEPT</name>
<proteinExistence type="predicted"/>
<evidence type="ECO:0000313" key="3">
    <source>
        <dbReference type="EMBL" id="GBF43800.1"/>
    </source>
</evidence>
<dbReference type="RefSeq" id="WP_245918465.1">
    <property type="nucleotide sequence ID" value="NZ_BFAZ01000009.1"/>
</dbReference>
<reference evidence="4" key="1">
    <citation type="journal article" date="2019" name="Microbiol. Immunol.">
        <title>Molecular and phenotypic characterization of Leptospira johnsonii sp. nov., Leptospira ellinghausenii sp. nov. and Leptospira ryugenii sp. nov. isolated from soil and water in Japan.</title>
        <authorList>
            <person name="Masuzawa T."/>
            <person name="Saito M."/>
            <person name="Nakao R."/>
            <person name="Nikaido Y."/>
            <person name="Matsumoto M."/>
            <person name="Ogawa M."/>
            <person name="Yokoyama M."/>
            <person name="Hidaka Y."/>
            <person name="Tomita J."/>
            <person name="Sakakibara K."/>
            <person name="Suzuki K."/>
            <person name="Yasuda S."/>
            <person name="Sato H."/>
            <person name="Yamaguchi M."/>
            <person name="Yoshida S.I."/>
            <person name="Koizumi N."/>
            <person name="Kawamura Y."/>
        </authorList>
    </citation>
    <scope>NUCLEOTIDE SEQUENCE [LARGE SCALE GENOMIC DNA]</scope>
    <source>
        <strain evidence="4">E18</strain>
    </source>
</reference>
<organism evidence="3 4">
    <name type="scientific">Leptospira ellinghausenii</name>
    <dbReference type="NCBI Taxonomy" id="1917822"/>
    <lineage>
        <taxon>Bacteria</taxon>
        <taxon>Pseudomonadati</taxon>
        <taxon>Spirochaetota</taxon>
        <taxon>Spirochaetia</taxon>
        <taxon>Leptospirales</taxon>
        <taxon>Leptospiraceae</taxon>
        <taxon>Leptospira</taxon>
    </lineage>
</organism>
<gene>
    <name evidence="3" type="ORF">LPTSP2_31030</name>
</gene>
<dbReference type="AlphaFoldDB" id="A0A2P2DGV3"/>
<evidence type="ECO:0000313" key="4">
    <source>
        <dbReference type="Proteomes" id="UP000245206"/>
    </source>
</evidence>
<feature type="region of interest" description="Disordered" evidence="1">
    <location>
        <begin position="49"/>
        <end position="68"/>
    </location>
</feature>